<keyword evidence="3" id="KW-1185">Reference proteome</keyword>
<dbReference type="Proteomes" id="UP000485058">
    <property type="component" value="Unassembled WGS sequence"/>
</dbReference>
<protein>
    <submittedName>
        <fullName evidence="2">Uncharacterized protein</fullName>
    </submittedName>
</protein>
<proteinExistence type="predicted"/>
<dbReference type="EMBL" id="BLLF01003816">
    <property type="protein sequence ID" value="GFH28286.1"/>
    <property type="molecule type" value="Genomic_DNA"/>
</dbReference>
<evidence type="ECO:0000313" key="3">
    <source>
        <dbReference type="Proteomes" id="UP000485058"/>
    </source>
</evidence>
<evidence type="ECO:0000313" key="2">
    <source>
        <dbReference type="EMBL" id="GFH28286.1"/>
    </source>
</evidence>
<organism evidence="2 3">
    <name type="scientific">Haematococcus lacustris</name>
    <name type="common">Green alga</name>
    <name type="synonym">Haematococcus pluvialis</name>
    <dbReference type="NCBI Taxonomy" id="44745"/>
    <lineage>
        <taxon>Eukaryota</taxon>
        <taxon>Viridiplantae</taxon>
        <taxon>Chlorophyta</taxon>
        <taxon>core chlorophytes</taxon>
        <taxon>Chlorophyceae</taxon>
        <taxon>CS clade</taxon>
        <taxon>Chlamydomonadales</taxon>
        <taxon>Haematococcaceae</taxon>
        <taxon>Haematococcus</taxon>
    </lineage>
</organism>
<feature type="compositionally biased region" description="Polar residues" evidence="1">
    <location>
        <begin position="88"/>
        <end position="105"/>
    </location>
</feature>
<gene>
    <name evidence="2" type="ORF">HaLaN_26756</name>
</gene>
<feature type="region of interest" description="Disordered" evidence="1">
    <location>
        <begin position="43"/>
        <end position="105"/>
    </location>
</feature>
<sequence length="105" mass="11547">MSGGPIPGEVDWDAKWRDSQYNDVSTLRRDPRRNATTTVHLAGNYGNTEQDTGRARQAAPVTTDIEAARPAPRPLIGTVTRDHYVQLPGQSNKTHSTRNNMSDCG</sequence>
<name>A0A6A0A6V9_HAELA</name>
<accession>A0A6A0A6V9</accession>
<reference evidence="2 3" key="1">
    <citation type="submission" date="2020-02" db="EMBL/GenBank/DDBJ databases">
        <title>Draft genome sequence of Haematococcus lacustris strain NIES-144.</title>
        <authorList>
            <person name="Morimoto D."/>
            <person name="Nakagawa S."/>
            <person name="Yoshida T."/>
            <person name="Sawayama S."/>
        </authorList>
    </citation>
    <scope>NUCLEOTIDE SEQUENCE [LARGE SCALE GENOMIC DNA]</scope>
    <source>
        <strain evidence="2 3">NIES-144</strain>
    </source>
</reference>
<comment type="caution">
    <text evidence="2">The sequence shown here is derived from an EMBL/GenBank/DDBJ whole genome shotgun (WGS) entry which is preliminary data.</text>
</comment>
<evidence type="ECO:0000256" key="1">
    <source>
        <dbReference type="SAM" id="MobiDB-lite"/>
    </source>
</evidence>
<dbReference type="AlphaFoldDB" id="A0A6A0A6V9"/>